<evidence type="ECO:0000313" key="10">
    <source>
        <dbReference type="Proteomes" id="UP000177528"/>
    </source>
</evidence>
<organism evidence="9 10">
    <name type="scientific">Candidatus Andersenbacteria bacterium RIFCSPHIGHO2_12_FULL_45_11</name>
    <dbReference type="NCBI Taxonomy" id="1797281"/>
    <lineage>
        <taxon>Bacteria</taxon>
        <taxon>Candidatus Anderseniibacteriota</taxon>
    </lineage>
</organism>
<dbReference type="InterPro" id="IPR028299">
    <property type="entry name" value="ClpA/B_CS2"/>
</dbReference>
<dbReference type="Pfam" id="PF07724">
    <property type="entry name" value="AAA_2"/>
    <property type="match status" value="1"/>
</dbReference>
<dbReference type="GO" id="GO:0016887">
    <property type="term" value="F:ATP hydrolysis activity"/>
    <property type="evidence" value="ECO:0007669"/>
    <property type="project" value="InterPro"/>
</dbReference>
<dbReference type="CDD" id="cd19499">
    <property type="entry name" value="RecA-like_ClpB_Hsp104-like"/>
    <property type="match status" value="1"/>
</dbReference>
<dbReference type="Pfam" id="PF17871">
    <property type="entry name" value="AAA_lid_9"/>
    <property type="match status" value="1"/>
</dbReference>
<dbReference type="PRINTS" id="PR00300">
    <property type="entry name" value="CLPPROTEASEA"/>
</dbReference>
<dbReference type="AlphaFoldDB" id="A0A1G1X0Q2"/>
<proteinExistence type="inferred from homology"/>
<evidence type="ECO:0000256" key="1">
    <source>
        <dbReference type="ARBA" id="ARBA00022737"/>
    </source>
</evidence>
<feature type="domain" description="Clp R" evidence="8">
    <location>
        <begin position="6"/>
        <end position="144"/>
    </location>
</feature>
<dbReference type="InterPro" id="IPR003959">
    <property type="entry name" value="ATPase_AAA_core"/>
</dbReference>
<protein>
    <recommendedName>
        <fullName evidence="8">Clp R domain-containing protein</fullName>
    </recommendedName>
</protein>
<dbReference type="Proteomes" id="UP000177528">
    <property type="component" value="Unassembled WGS sequence"/>
</dbReference>
<sequence length="874" mass="96334">MEKPIQDKLTSRLKSVLASASKVSQELSHRHIGTEHMLYGMLQESGSLAYSILKKFGLTPEFIRTELEVMDKGNGWKEELSAHTRAAFEKGARTAFQYHHRYIGTEHILYGILTLKDSVGYRLLEKSPVDVKSLMQQVQIVLKSTSHFPDLSNLLGGNAGKGGQEEGLSGEHKERGGIILPEAAGLPDRQAGMVSGASGMPGSHTGSKKQKTPAFDFFTQDLTAMALSGKFDPVIGRAKEVDRVMSILNRKNKNNPILIGEPGVGKTAIVIGLAQRIADGNVPAKLTGKRILSLDMAGILAGTTFRGEFEERIKELMRELEENRDTILFIDEIHTIVGAGSSGGSMDAANMLKPVLARGEVSVIGATTLDEYRRHIEKDAALERRFQPVQVKEPTPEETTAILQGAREAYEAHHGLTVTDEAIQAAVEMSIRYIPDRFLPDKALDLLDEAAATLQLKIAGTEEAKKANTLKSELATLRQKKETAIEAEHYEDALAAKRQEDLLNEELAAYSRKISAKNDAKRLSINAEHIAQVVAESTGIPAGNILKEESKKLANLEDVMHKFIIGQEHAIHAVARYVRRSRAGIASPNRPLGSFIFLGPTGVGKTETAKVLAREVFENEDALVRVDMSEFMESHSVSRLIGAPAGYVGYEDGGKLTETVRRQPYSVILFDEIEKAHRDVWNILLQILDEGELTDSHGRKVNFRNTIIIMTSNIGSHELSQQARMGFAMPEESDEKDDAQQKYEQLKDSVIKELHNQMSPELLSRIDQVIVFSPLTKQDMEKISKNNVRELQNILLSKDITLEVSKGVITEIAQRAFTEGKGARPIRRIVQELLEDPIAHSIINKEFGEGHVLNARKSGSSIVVAQVEAVSASR</sequence>
<dbReference type="Pfam" id="PF02861">
    <property type="entry name" value="Clp_N"/>
    <property type="match status" value="2"/>
</dbReference>
<keyword evidence="7" id="KW-0175">Coiled coil</keyword>
<dbReference type="InterPro" id="IPR001270">
    <property type="entry name" value="ClpA/B"/>
</dbReference>
<dbReference type="GO" id="GO:0005524">
    <property type="term" value="F:ATP binding"/>
    <property type="evidence" value="ECO:0007669"/>
    <property type="project" value="UniProtKB-KW"/>
</dbReference>
<dbReference type="GO" id="GO:0005737">
    <property type="term" value="C:cytoplasm"/>
    <property type="evidence" value="ECO:0007669"/>
    <property type="project" value="TreeGrafter"/>
</dbReference>
<evidence type="ECO:0000259" key="8">
    <source>
        <dbReference type="PROSITE" id="PS51903"/>
    </source>
</evidence>
<dbReference type="PANTHER" id="PTHR11638">
    <property type="entry name" value="ATP-DEPENDENT CLP PROTEASE"/>
    <property type="match status" value="1"/>
</dbReference>
<dbReference type="Pfam" id="PF00004">
    <property type="entry name" value="AAA"/>
    <property type="match status" value="1"/>
</dbReference>
<dbReference type="EMBL" id="MHHR01000031">
    <property type="protein sequence ID" value="OGY33371.1"/>
    <property type="molecule type" value="Genomic_DNA"/>
</dbReference>
<dbReference type="InterPro" id="IPR041546">
    <property type="entry name" value="ClpA/ClpB_AAA_lid"/>
</dbReference>
<dbReference type="PROSITE" id="PS00871">
    <property type="entry name" value="CLPAB_2"/>
    <property type="match status" value="1"/>
</dbReference>
<dbReference type="Gene3D" id="3.40.50.300">
    <property type="entry name" value="P-loop containing nucleotide triphosphate hydrolases"/>
    <property type="match status" value="2"/>
</dbReference>
<evidence type="ECO:0000256" key="3">
    <source>
        <dbReference type="ARBA" id="ARBA00022840"/>
    </source>
</evidence>
<dbReference type="InterPro" id="IPR003593">
    <property type="entry name" value="AAA+_ATPase"/>
</dbReference>
<evidence type="ECO:0000256" key="4">
    <source>
        <dbReference type="ARBA" id="ARBA00023186"/>
    </source>
</evidence>
<evidence type="ECO:0000256" key="7">
    <source>
        <dbReference type="SAM" id="Coils"/>
    </source>
</evidence>
<dbReference type="InterPro" id="IPR004176">
    <property type="entry name" value="Clp_R_N"/>
</dbReference>
<dbReference type="CDD" id="cd00009">
    <property type="entry name" value="AAA"/>
    <property type="match status" value="1"/>
</dbReference>
<dbReference type="PROSITE" id="PS00870">
    <property type="entry name" value="CLPAB_1"/>
    <property type="match status" value="1"/>
</dbReference>
<dbReference type="InterPro" id="IPR018368">
    <property type="entry name" value="ClpA/B_CS1"/>
</dbReference>
<dbReference type="FunFam" id="3.40.50.300:FF:000010">
    <property type="entry name" value="Chaperone clpB 1, putative"/>
    <property type="match status" value="1"/>
</dbReference>
<keyword evidence="2 6" id="KW-0547">Nucleotide-binding</keyword>
<dbReference type="SMART" id="SM00382">
    <property type="entry name" value="AAA"/>
    <property type="match status" value="2"/>
</dbReference>
<evidence type="ECO:0000256" key="2">
    <source>
        <dbReference type="ARBA" id="ARBA00022741"/>
    </source>
</evidence>
<dbReference type="Gene3D" id="4.10.860.10">
    <property type="entry name" value="UVR domain"/>
    <property type="match status" value="1"/>
</dbReference>
<gene>
    <name evidence="9" type="ORF">A3D99_02835</name>
</gene>
<dbReference type="Gene3D" id="1.10.8.60">
    <property type="match status" value="2"/>
</dbReference>
<evidence type="ECO:0000256" key="6">
    <source>
        <dbReference type="RuleBase" id="RU004432"/>
    </source>
</evidence>
<dbReference type="SMART" id="SM01086">
    <property type="entry name" value="ClpB_D2-small"/>
    <property type="match status" value="1"/>
</dbReference>
<dbReference type="SUPFAM" id="SSF52540">
    <property type="entry name" value="P-loop containing nucleoside triphosphate hydrolases"/>
    <property type="match status" value="2"/>
</dbReference>
<reference evidence="9 10" key="1">
    <citation type="journal article" date="2016" name="Nat. Commun.">
        <title>Thousands of microbial genomes shed light on interconnected biogeochemical processes in an aquifer system.</title>
        <authorList>
            <person name="Anantharaman K."/>
            <person name="Brown C.T."/>
            <person name="Hug L.A."/>
            <person name="Sharon I."/>
            <person name="Castelle C.J."/>
            <person name="Probst A.J."/>
            <person name="Thomas B.C."/>
            <person name="Singh A."/>
            <person name="Wilkins M.J."/>
            <person name="Karaoz U."/>
            <person name="Brodie E.L."/>
            <person name="Williams K.H."/>
            <person name="Hubbard S.S."/>
            <person name="Banfield J.F."/>
        </authorList>
    </citation>
    <scope>NUCLEOTIDE SEQUENCE [LARGE SCALE GENOMIC DNA]</scope>
</reference>
<dbReference type="SUPFAM" id="SSF81923">
    <property type="entry name" value="Double Clp-N motif"/>
    <property type="match status" value="1"/>
</dbReference>
<keyword evidence="3 6" id="KW-0067">ATP-binding</keyword>
<dbReference type="Gene3D" id="1.10.1780.10">
    <property type="entry name" value="Clp, N-terminal domain"/>
    <property type="match status" value="2"/>
</dbReference>
<keyword evidence="1 5" id="KW-0677">Repeat</keyword>
<dbReference type="PROSITE" id="PS51903">
    <property type="entry name" value="CLP_R"/>
    <property type="match status" value="1"/>
</dbReference>
<dbReference type="InterPro" id="IPR036628">
    <property type="entry name" value="Clp_N_dom_sf"/>
</dbReference>
<evidence type="ECO:0000313" key="9">
    <source>
        <dbReference type="EMBL" id="OGY33371.1"/>
    </source>
</evidence>
<dbReference type="InterPro" id="IPR050130">
    <property type="entry name" value="ClpA_ClpB"/>
</dbReference>
<accession>A0A1G1X0Q2</accession>
<comment type="similarity">
    <text evidence="6">Belongs to the ClpA/ClpB family.</text>
</comment>
<feature type="coiled-coil region" evidence="7">
    <location>
        <begin position="467"/>
        <end position="500"/>
    </location>
</feature>
<dbReference type="InterPro" id="IPR027417">
    <property type="entry name" value="P-loop_NTPase"/>
</dbReference>
<dbReference type="GO" id="GO:0034605">
    <property type="term" value="P:cellular response to heat"/>
    <property type="evidence" value="ECO:0007669"/>
    <property type="project" value="TreeGrafter"/>
</dbReference>
<keyword evidence="4 6" id="KW-0143">Chaperone</keyword>
<comment type="caution">
    <text evidence="9">The sequence shown here is derived from an EMBL/GenBank/DDBJ whole genome shotgun (WGS) entry which is preliminary data.</text>
</comment>
<evidence type="ECO:0000256" key="5">
    <source>
        <dbReference type="PROSITE-ProRule" id="PRU01251"/>
    </source>
</evidence>
<name>A0A1G1X0Q2_9BACT</name>
<dbReference type="PANTHER" id="PTHR11638:SF175">
    <property type="entry name" value="ATP-DEPENDENT CLP PROTEASE, ATP-BINDING SUBUNIT CLPC"/>
    <property type="match status" value="1"/>
</dbReference>
<dbReference type="Pfam" id="PF10431">
    <property type="entry name" value="ClpB_D2-small"/>
    <property type="match status" value="1"/>
</dbReference>
<dbReference type="FunFam" id="3.40.50.300:FF:000025">
    <property type="entry name" value="ATP-dependent Clp protease subunit"/>
    <property type="match status" value="1"/>
</dbReference>
<dbReference type="InterPro" id="IPR019489">
    <property type="entry name" value="Clp_ATPase_C"/>
</dbReference>